<reference evidence="12" key="1">
    <citation type="journal article" date="2019" name="Int. J. Syst. Evol. Microbiol.">
        <title>The Global Catalogue of Microorganisms (GCM) 10K type strain sequencing project: providing services to taxonomists for standard genome sequencing and annotation.</title>
        <authorList>
            <consortium name="The Broad Institute Genomics Platform"/>
            <consortium name="The Broad Institute Genome Sequencing Center for Infectious Disease"/>
            <person name="Wu L."/>
            <person name="Ma J."/>
        </authorList>
    </citation>
    <scope>NUCLEOTIDE SEQUENCE [LARGE SCALE GENOMIC DNA]</scope>
    <source>
        <strain evidence="12">CCM 8749</strain>
    </source>
</reference>
<evidence type="ECO:0000256" key="7">
    <source>
        <dbReference type="ARBA" id="ARBA00023163"/>
    </source>
</evidence>
<dbReference type="Gene3D" id="1.10.10.60">
    <property type="entry name" value="Homeodomain-like"/>
    <property type="match status" value="2"/>
</dbReference>
<dbReference type="InterPro" id="IPR051552">
    <property type="entry name" value="HptR"/>
</dbReference>
<accession>A0ABW1IIQ7</accession>
<comment type="subcellular location">
    <subcellularLocation>
        <location evidence="1">Cytoplasm</location>
    </subcellularLocation>
</comment>
<dbReference type="SMART" id="SM00342">
    <property type="entry name" value="HTH_ARAC"/>
    <property type="match status" value="1"/>
</dbReference>
<dbReference type="InterPro" id="IPR018060">
    <property type="entry name" value="HTH_AraC"/>
</dbReference>
<dbReference type="SUPFAM" id="SSF52172">
    <property type="entry name" value="CheY-like"/>
    <property type="match status" value="1"/>
</dbReference>
<evidence type="ECO:0000259" key="10">
    <source>
        <dbReference type="PROSITE" id="PS50110"/>
    </source>
</evidence>
<keyword evidence="3 8" id="KW-0597">Phosphoprotein</keyword>
<dbReference type="PROSITE" id="PS00041">
    <property type="entry name" value="HTH_ARAC_FAMILY_1"/>
    <property type="match status" value="1"/>
</dbReference>
<dbReference type="PANTHER" id="PTHR42713:SF3">
    <property type="entry name" value="TRANSCRIPTIONAL REGULATORY PROTEIN HPTR"/>
    <property type="match status" value="1"/>
</dbReference>
<dbReference type="Proteomes" id="UP001596250">
    <property type="component" value="Unassembled WGS sequence"/>
</dbReference>
<dbReference type="Pfam" id="PF12833">
    <property type="entry name" value="HTH_18"/>
    <property type="match status" value="1"/>
</dbReference>
<dbReference type="Pfam" id="PF00072">
    <property type="entry name" value="Response_reg"/>
    <property type="match status" value="1"/>
</dbReference>
<feature type="modified residue" description="4-aspartylphosphate" evidence="8">
    <location>
        <position position="59"/>
    </location>
</feature>
<evidence type="ECO:0000259" key="9">
    <source>
        <dbReference type="PROSITE" id="PS01124"/>
    </source>
</evidence>
<dbReference type="InterPro" id="IPR020449">
    <property type="entry name" value="Tscrpt_reg_AraC-type_HTH"/>
</dbReference>
<dbReference type="PRINTS" id="PR00032">
    <property type="entry name" value="HTHARAC"/>
</dbReference>
<evidence type="ECO:0000256" key="8">
    <source>
        <dbReference type="PROSITE-ProRule" id="PRU00169"/>
    </source>
</evidence>
<evidence type="ECO:0000256" key="3">
    <source>
        <dbReference type="ARBA" id="ARBA00022553"/>
    </source>
</evidence>
<keyword evidence="12" id="KW-1185">Reference proteome</keyword>
<dbReference type="Gene3D" id="3.40.50.2300">
    <property type="match status" value="1"/>
</dbReference>
<dbReference type="SUPFAM" id="SSF46689">
    <property type="entry name" value="Homeodomain-like"/>
    <property type="match status" value="1"/>
</dbReference>
<feature type="domain" description="Response regulatory" evidence="10">
    <location>
        <begin position="7"/>
        <end position="124"/>
    </location>
</feature>
<evidence type="ECO:0000256" key="5">
    <source>
        <dbReference type="ARBA" id="ARBA00023015"/>
    </source>
</evidence>
<organism evidence="11 12">
    <name type="scientific">Marinicrinis lubricantis</name>
    <dbReference type="NCBI Taxonomy" id="2086470"/>
    <lineage>
        <taxon>Bacteria</taxon>
        <taxon>Bacillati</taxon>
        <taxon>Bacillota</taxon>
        <taxon>Bacilli</taxon>
        <taxon>Bacillales</taxon>
        <taxon>Paenibacillaceae</taxon>
    </lineage>
</organism>
<dbReference type="InterPro" id="IPR011006">
    <property type="entry name" value="CheY-like_superfamily"/>
</dbReference>
<evidence type="ECO:0000256" key="4">
    <source>
        <dbReference type="ARBA" id="ARBA00023012"/>
    </source>
</evidence>
<dbReference type="CDD" id="cd17536">
    <property type="entry name" value="REC_YesN-like"/>
    <property type="match status" value="1"/>
</dbReference>
<dbReference type="PROSITE" id="PS50110">
    <property type="entry name" value="RESPONSE_REGULATORY"/>
    <property type="match status" value="1"/>
</dbReference>
<gene>
    <name evidence="11" type="ORF">ACFPXP_00600</name>
</gene>
<protein>
    <submittedName>
        <fullName evidence="11">Response regulator</fullName>
    </submittedName>
</protein>
<keyword evidence="4" id="KW-0902">Two-component regulatory system</keyword>
<evidence type="ECO:0000256" key="1">
    <source>
        <dbReference type="ARBA" id="ARBA00004496"/>
    </source>
</evidence>
<dbReference type="PANTHER" id="PTHR42713">
    <property type="entry name" value="HISTIDINE KINASE-RELATED"/>
    <property type="match status" value="1"/>
</dbReference>
<dbReference type="InterPro" id="IPR009057">
    <property type="entry name" value="Homeodomain-like_sf"/>
</dbReference>
<keyword evidence="2" id="KW-0963">Cytoplasm</keyword>
<dbReference type="EMBL" id="JBHSQV010000002">
    <property type="protein sequence ID" value="MFC5985007.1"/>
    <property type="molecule type" value="Genomic_DNA"/>
</dbReference>
<keyword evidence="6" id="KW-0238">DNA-binding</keyword>
<evidence type="ECO:0000256" key="6">
    <source>
        <dbReference type="ARBA" id="ARBA00023125"/>
    </source>
</evidence>
<name>A0ABW1IIQ7_9BACL</name>
<evidence type="ECO:0000256" key="2">
    <source>
        <dbReference type="ARBA" id="ARBA00022490"/>
    </source>
</evidence>
<keyword evidence="5" id="KW-0805">Transcription regulation</keyword>
<feature type="domain" description="HTH araC/xylS-type" evidence="9">
    <location>
        <begin position="300"/>
        <end position="399"/>
    </location>
</feature>
<dbReference type="SMART" id="SM00448">
    <property type="entry name" value="REC"/>
    <property type="match status" value="1"/>
</dbReference>
<keyword evidence="7" id="KW-0804">Transcription</keyword>
<evidence type="ECO:0000313" key="11">
    <source>
        <dbReference type="EMBL" id="MFC5985007.1"/>
    </source>
</evidence>
<dbReference type="InterPro" id="IPR001789">
    <property type="entry name" value="Sig_transdc_resp-reg_receiver"/>
</dbReference>
<dbReference type="InterPro" id="IPR018062">
    <property type="entry name" value="HTH_AraC-typ_CS"/>
</dbReference>
<comment type="caution">
    <text evidence="11">The sequence shown here is derived from an EMBL/GenBank/DDBJ whole genome shotgun (WGS) entry which is preliminary data.</text>
</comment>
<proteinExistence type="predicted"/>
<dbReference type="PROSITE" id="PS01124">
    <property type="entry name" value="HTH_ARAC_FAMILY_2"/>
    <property type="match status" value="1"/>
</dbReference>
<sequence length="408" mass="46620">MMPKLRKVLIADDEPMIREGIRDAIPWHELGMIVIGEAEDGEDALDLALHHQIDIILVDLNMPIMNGLALVGHLRERLPKCSVVIITGHDEFSYAQEAIRLQVDEYILKPVNPKQLKDILTKVCRKLEEVEAKEEQVHQATKHIRRNLTMLRERFCLEWVEGNVTEEEVREQLQFLQLPSDVPAWLALLRWPEIHTGASIMKDSDRQLLLFAIENMADELLRSYEHVCFRIPMGMVVMMVWGEASEKLFTDIELAVQSYLKLSVFVHAERITNGMDSIPAVFAECKSSVYAQAPISPVARRAKYIIREQYSDPALSLESAADTLQVSSGYLSRLMKQELGVSFTQLLTQTRIYRAVQLLNSTDLPIHDISEQVGYETQHYFSSAFKKVMGVSPNQYRKGFAFHNISSK</sequence>
<dbReference type="RefSeq" id="WP_379891436.1">
    <property type="nucleotide sequence ID" value="NZ_CBCSCT010000008.1"/>
</dbReference>
<evidence type="ECO:0000313" key="12">
    <source>
        <dbReference type="Proteomes" id="UP001596250"/>
    </source>
</evidence>